<evidence type="ECO:0000313" key="4">
    <source>
        <dbReference type="Proteomes" id="UP001610104"/>
    </source>
</evidence>
<sequence length="162" mass="18487">MNYQTTVSVDEKTEKKDVKKEIKIFDQKPTPAFIGASWFALLIGMTSYCIGLWNADMQLNEKGYYFTILLFGLFSVISLQKAVRDKLENIPITEVYYGISWFTTVASIVLLVIGLWNADLFLSEKGFYGMAFTLSLFASIAVQKNIRDVGYIDRSRDEDKKC</sequence>
<proteinExistence type="predicted"/>
<feature type="domain" description="YiaAB two helix" evidence="2">
    <location>
        <begin position="96"/>
        <end position="148"/>
    </location>
</feature>
<feature type="transmembrane region" description="Helical" evidence="1">
    <location>
        <begin position="65"/>
        <end position="83"/>
    </location>
</feature>
<feature type="transmembrane region" description="Helical" evidence="1">
    <location>
        <begin position="32"/>
        <end position="53"/>
    </location>
</feature>
<feature type="transmembrane region" description="Helical" evidence="1">
    <location>
        <begin position="127"/>
        <end position="146"/>
    </location>
</feature>
<keyword evidence="1" id="KW-0812">Transmembrane</keyword>
<dbReference type="InterPro" id="IPR038972">
    <property type="entry name" value="YiaA-like"/>
</dbReference>
<dbReference type="RefSeq" id="WP_395438134.1">
    <property type="nucleotide sequence ID" value="NZ_JBAWKC010000002.1"/>
</dbReference>
<gene>
    <name evidence="3" type="primary">yiaA</name>
    <name evidence="3" type="ORF">V8G56_09080</name>
</gene>
<dbReference type="PANTHER" id="PTHR37290">
    <property type="entry name" value="INNER MEMBRANE PROTEIN YIAA-RELATED"/>
    <property type="match status" value="1"/>
</dbReference>
<feature type="transmembrane region" description="Helical" evidence="1">
    <location>
        <begin position="95"/>
        <end position="115"/>
    </location>
</feature>
<organism evidence="3 4">
    <name type="scientific">Gaetbulibacter aquiaggeris</name>
    <dbReference type="NCBI Taxonomy" id="1735373"/>
    <lineage>
        <taxon>Bacteria</taxon>
        <taxon>Pseudomonadati</taxon>
        <taxon>Bacteroidota</taxon>
        <taxon>Flavobacteriia</taxon>
        <taxon>Flavobacteriales</taxon>
        <taxon>Flavobacteriaceae</taxon>
        <taxon>Gaetbulibacter</taxon>
    </lineage>
</organism>
<evidence type="ECO:0000313" key="3">
    <source>
        <dbReference type="EMBL" id="MFH6768888.1"/>
    </source>
</evidence>
<name>A0ABW7MPW6_9FLAO</name>
<evidence type="ECO:0000256" key="1">
    <source>
        <dbReference type="SAM" id="Phobius"/>
    </source>
</evidence>
<keyword evidence="4" id="KW-1185">Reference proteome</keyword>
<reference evidence="3 4" key="1">
    <citation type="submission" date="2024-02" db="EMBL/GenBank/DDBJ databases">
        <title>A Gaetbulibacter species isolated from tidal flats and genomic insights of their niches.</title>
        <authorList>
            <person name="Ye Y."/>
        </authorList>
    </citation>
    <scope>NUCLEOTIDE SEQUENCE [LARGE SCALE GENOMIC DNA]</scope>
    <source>
        <strain evidence="3 4">KEM-8</strain>
    </source>
</reference>
<protein>
    <submittedName>
        <fullName evidence="3">Inner membrane protein YiaA</fullName>
    </submittedName>
</protein>
<accession>A0ABW7MPW6</accession>
<dbReference type="NCBIfam" id="NF008482">
    <property type="entry name" value="PRK11383.1"/>
    <property type="match status" value="1"/>
</dbReference>
<dbReference type="Pfam" id="PF05360">
    <property type="entry name" value="YiaAB"/>
    <property type="match status" value="2"/>
</dbReference>
<dbReference type="EMBL" id="JBAWKC010000002">
    <property type="protein sequence ID" value="MFH6768888.1"/>
    <property type="molecule type" value="Genomic_DNA"/>
</dbReference>
<feature type="domain" description="YiaAB two helix" evidence="2">
    <location>
        <begin position="33"/>
        <end position="85"/>
    </location>
</feature>
<dbReference type="InterPro" id="IPR008024">
    <property type="entry name" value="YiaAB"/>
</dbReference>
<evidence type="ECO:0000259" key="2">
    <source>
        <dbReference type="Pfam" id="PF05360"/>
    </source>
</evidence>
<dbReference type="PANTHER" id="PTHR37290:SF1">
    <property type="entry name" value="INNER MEMBRANE PROTEIN YIAA"/>
    <property type="match status" value="1"/>
</dbReference>
<keyword evidence="1" id="KW-0472">Membrane</keyword>
<dbReference type="Proteomes" id="UP001610104">
    <property type="component" value="Unassembled WGS sequence"/>
</dbReference>
<comment type="caution">
    <text evidence="3">The sequence shown here is derived from an EMBL/GenBank/DDBJ whole genome shotgun (WGS) entry which is preliminary data.</text>
</comment>
<keyword evidence="1" id="KW-1133">Transmembrane helix</keyword>